<reference evidence="2 3" key="1">
    <citation type="submission" date="2018-11" db="EMBL/GenBank/DDBJ databases">
        <title>Sequencing the genomes of 1000 actinobacteria strains.</title>
        <authorList>
            <person name="Klenk H.-P."/>
        </authorList>
    </citation>
    <scope>NUCLEOTIDE SEQUENCE [LARGE SCALE GENOMIC DNA]</scope>
    <source>
        <strain evidence="2 3">DSM 14418</strain>
    </source>
</reference>
<name>A0A3N4ZK18_9MICO</name>
<dbReference type="InterPro" id="IPR029039">
    <property type="entry name" value="Flavoprotein-like_sf"/>
</dbReference>
<organism evidence="2 3">
    <name type="scientific">Georgenia muralis</name>
    <dbReference type="NCBI Taxonomy" id="154117"/>
    <lineage>
        <taxon>Bacteria</taxon>
        <taxon>Bacillati</taxon>
        <taxon>Actinomycetota</taxon>
        <taxon>Actinomycetes</taxon>
        <taxon>Micrococcales</taxon>
        <taxon>Bogoriellaceae</taxon>
        <taxon>Georgenia</taxon>
    </lineage>
</organism>
<protein>
    <submittedName>
        <fullName evidence="2">Flavodoxin</fullName>
    </submittedName>
</protein>
<evidence type="ECO:0000313" key="3">
    <source>
        <dbReference type="Proteomes" id="UP000280726"/>
    </source>
</evidence>
<dbReference type="PROSITE" id="PS50902">
    <property type="entry name" value="FLAVODOXIN_LIKE"/>
    <property type="match status" value="1"/>
</dbReference>
<dbReference type="Proteomes" id="UP000280726">
    <property type="component" value="Unassembled WGS sequence"/>
</dbReference>
<dbReference type="AlphaFoldDB" id="A0A3N4ZK18"/>
<dbReference type="GO" id="GO:0009055">
    <property type="term" value="F:electron transfer activity"/>
    <property type="evidence" value="ECO:0007669"/>
    <property type="project" value="InterPro"/>
</dbReference>
<comment type="caution">
    <text evidence="2">The sequence shown here is derived from an EMBL/GenBank/DDBJ whole genome shotgun (WGS) entry which is preliminary data.</text>
</comment>
<dbReference type="GO" id="GO:0010181">
    <property type="term" value="F:FMN binding"/>
    <property type="evidence" value="ECO:0007669"/>
    <property type="project" value="InterPro"/>
</dbReference>
<proteinExistence type="predicted"/>
<gene>
    <name evidence="2" type="ORF">EDD32_0597</name>
</gene>
<evidence type="ECO:0000313" key="2">
    <source>
        <dbReference type="EMBL" id="RPF26168.1"/>
    </source>
</evidence>
<sequence length="175" mass="18692">MGALVVYESMFGNTEAVAEAVADGLRAVMDVEVLEVSRAPLLELLDDVDLLVVGAPTHAFGLSRPETRRDAAERVGHAVISDTTGMREWLAEAYSAPRDLPVACFDTHVRVPNLPGRAGHAAEKRLRRLGANVVGSPTSFYVHGYEGPLYAGEAERARAWGEELGSLVAGGTPVR</sequence>
<dbReference type="SUPFAM" id="SSF52218">
    <property type="entry name" value="Flavoproteins"/>
    <property type="match status" value="1"/>
</dbReference>
<feature type="domain" description="Flavodoxin-like" evidence="1">
    <location>
        <begin position="3"/>
        <end position="165"/>
    </location>
</feature>
<dbReference type="PROSITE" id="PS00201">
    <property type="entry name" value="FLAVODOXIN"/>
    <property type="match status" value="1"/>
</dbReference>
<dbReference type="InterPro" id="IPR001226">
    <property type="entry name" value="Flavodoxin_CS"/>
</dbReference>
<dbReference type="InterPro" id="IPR008254">
    <property type="entry name" value="Flavodoxin/NO_synth"/>
</dbReference>
<accession>A0A3N4ZK18</accession>
<dbReference type="OrthoDB" id="3253043at2"/>
<keyword evidence="3" id="KW-1185">Reference proteome</keyword>
<dbReference type="Pfam" id="PF00258">
    <property type="entry name" value="Flavodoxin_1"/>
    <property type="match status" value="1"/>
</dbReference>
<dbReference type="Gene3D" id="3.40.50.360">
    <property type="match status" value="1"/>
</dbReference>
<evidence type="ECO:0000259" key="1">
    <source>
        <dbReference type="PROSITE" id="PS50902"/>
    </source>
</evidence>
<dbReference type="EMBL" id="RKRA01000001">
    <property type="protein sequence ID" value="RPF26168.1"/>
    <property type="molecule type" value="Genomic_DNA"/>
</dbReference>
<dbReference type="RefSeq" id="WP_123914471.1">
    <property type="nucleotide sequence ID" value="NZ_RKRA01000001.1"/>
</dbReference>